<evidence type="ECO:0000313" key="1">
    <source>
        <dbReference type="EMBL" id="QEL09827.1"/>
    </source>
</evidence>
<protein>
    <submittedName>
        <fullName evidence="1">Porin</fullName>
    </submittedName>
</protein>
<proteinExistence type="predicted"/>
<dbReference type="GO" id="GO:0016020">
    <property type="term" value="C:membrane"/>
    <property type="evidence" value="ECO:0007669"/>
    <property type="project" value="InterPro"/>
</dbReference>
<dbReference type="SUPFAM" id="SSF56935">
    <property type="entry name" value="Porins"/>
    <property type="match status" value="1"/>
</dbReference>
<dbReference type="InterPro" id="IPR023614">
    <property type="entry name" value="Porin_dom_sf"/>
</dbReference>
<dbReference type="GO" id="GO:0015288">
    <property type="term" value="F:porin activity"/>
    <property type="evidence" value="ECO:0007669"/>
    <property type="project" value="InterPro"/>
</dbReference>
<keyword evidence="2" id="KW-1185">Reference proteome</keyword>
<name>A0A1S1NW53_9GAMM</name>
<gene>
    <name evidence="1" type="ORF">FY550_00895</name>
</gene>
<dbReference type="STRING" id="657387.BH688_13925"/>
<accession>A0A1S1NW53</accession>
<sequence length="390" mass="43412">MAEIRSMSPLHYLVIALLILMPASSQAQGVADGDRLTFSGFGTLGLIHNSSDEAAFVRDLGQPKGAQEGWSARTDSLLGAQAALKLNDRFDVTLQGISRYHYSGDFSPQLTWAFVRYTPSPAWQWRAGRLGWDTYMLSDSQYVGYTYSWIRPPVDHYGILQLACIDGVDVTFRHPLGGGLAWVKLFAGRSDSHLVLSEALSAEMEVSHLYGGHLNYAIGPWQFRASYAQADNASDFSVDRDAAAKTPSTLLLNTLLEQAFTYDSIQLYSLGATYEQNSWQLQAMQNRSVTDQDGRIDSGFISAGYRVGQATPYVMYSRIQTSFPDIPAGESFRQQTWSLGLRYDVATNLALKTQLDRIHVLEPGLLWRNTDADWEGERITLVSLGLDFIF</sequence>
<dbReference type="Gene3D" id="2.40.160.10">
    <property type="entry name" value="Porin"/>
    <property type="match status" value="1"/>
</dbReference>
<dbReference type="Pfam" id="PF13609">
    <property type="entry name" value="Porin_4"/>
    <property type="match status" value="1"/>
</dbReference>
<reference evidence="1 2" key="1">
    <citation type="submission" date="2019-08" db="EMBL/GenBank/DDBJ databases">
        <title>Complete genome sequence of Kushneria sp. YCWA18, a halophilic phosphate-solubilizing bacterium isolated from Daqiao saltern in China.</title>
        <authorList>
            <person name="Du G.-X."/>
            <person name="Qu L.-Y."/>
        </authorList>
    </citation>
    <scope>NUCLEOTIDE SEQUENCE [LARGE SCALE GENOMIC DNA]</scope>
    <source>
        <strain evidence="1 2">YCWA18</strain>
    </source>
</reference>
<dbReference type="AlphaFoldDB" id="A0A1S1NW53"/>
<dbReference type="OrthoDB" id="197869at2"/>
<evidence type="ECO:0000313" key="2">
    <source>
        <dbReference type="Proteomes" id="UP000322553"/>
    </source>
</evidence>
<dbReference type="InterPro" id="IPR033900">
    <property type="entry name" value="Gram_neg_porin_domain"/>
</dbReference>
<dbReference type="KEGG" id="kuy:FY550_00895"/>
<dbReference type="EMBL" id="CP043420">
    <property type="protein sequence ID" value="QEL09827.1"/>
    <property type="molecule type" value="Genomic_DNA"/>
</dbReference>
<dbReference type="Proteomes" id="UP000322553">
    <property type="component" value="Chromosome"/>
</dbReference>
<organism evidence="1 2">
    <name type="scientific">Kushneria phosphatilytica</name>
    <dbReference type="NCBI Taxonomy" id="657387"/>
    <lineage>
        <taxon>Bacteria</taxon>
        <taxon>Pseudomonadati</taxon>
        <taxon>Pseudomonadota</taxon>
        <taxon>Gammaproteobacteria</taxon>
        <taxon>Oceanospirillales</taxon>
        <taxon>Halomonadaceae</taxon>
        <taxon>Kushneria</taxon>
    </lineage>
</organism>